<dbReference type="Pfam" id="PF01395">
    <property type="entry name" value="PBP_GOBP"/>
    <property type="match status" value="1"/>
</dbReference>
<proteinExistence type="evidence at transcript level"/>
<organism evidence="3">
    <name type="scientific">Conogethes punctiferalis</name>
    <name type="common">Durian fruit borer</name>
    <name type="synonym">Astura punctiferalis</name>
    <dbReference type="NCBI Taxonomy" id="1133088"/>
    <lineage>
        <taxon>Eukaryota</taxon>
        <taxon>Metazoa</taxon>
        <taxon>Ecdysozoa</taxon>
        <taxon>Arthropoda</taxon>
        <taxon>Hexapoda</taxon>
        <taxon>Insecta</taxon>
        <taxon>Pterygota</taxon>
        <taxon>Neoptera</taxon>
        <taxon>Endopterygota</taxon>
        <taxon>Lepidoptera</taxon>
        <taxon>Glossata</taxon>
        <taxon>Ditrysia</taxon>
        <taxon>Pyraloidea</taxon>
        <taxon>Crambidae</taxon>
        <taxon>Spilomelinae</taxon>
        <taxon>Conogethes</taxon>
    </lineage>
</organism>
<dbReference type="GO" id="GO:0005615">
    <property type="term" value="C:extracellular space"/>
    <property type="evidence" value="ECO:0007669"/>
    <property type="project" value="TreeGrafter"/>
</dbReference>
<dbReference type="InterPro" id="IPR006170">
    <property type="entry name" value="PBP/GOBP"/>
</dbReference>
<sequence length="145" mass="16204">MFKSGVCFVFIVSLLEFSMSLSDEKKAEILAKFIKVGEKCIIDYPLTKEEIAAFKEGKFPDSRGAACFSACILTKIGLMDDKGEISITAALERAKTIFKDEEELKIVEDFLNTCAKDGGTKGEDKCDRAKEIFICFIKKSKKFDL</sequence>
<feature type="chain" id="PRO_5007526497" evidence="2">
    <location>
        <begin position="23"/>
        <end position="145"/>
    </location>
</feature>
<reference evidence="3" key="1">
    <citation type="submission" date="2015-12" db="EMBL/GenBank/DDBJ databases">
        <title>Antennal transcriptome and differential expression of olfactory genes in the yellow peach moth, Conogethes punctiferalis (Guen e) (Lepidoptera: Crambidae).</title>
        <authorList>
            <person name="Du Y."/>
        </authorList>
    </citation>
    <scope>NUCLEOTIDE SEQUENCE</scope>
    <source>
        <tissue evidence="3">Antennae</tissue>
    </source>
</reference>
<feature type="non-terminal residue" evidence="3">
    <location>
        <position position="145"/>
    </location>
</feature>
<protein>
    <submittedName>
        <fullName evidence="3">OBP</fullName>
    </submittedName>
</protein>
<dbReference type="GO" id="GO:0005549">
    <property type="term" value="F:odorant binding"/>
    <property type="evidence" value="ECO:0007669"/>
    <property type="project" value="InterPro"/>
</dbReference>
<evidence type="ECO:0000256" key="2">
    <source>
        <dbReference type="SAM" id="SignalP"/>
    </source>
</evidence>
<dbReference type="SMR" id="A0A146JY15"/>
<dbReference type="GO" id="GO:0007608">
    <property type="term" value="P:sensory perception of smell"/>
    <property type="evidence" value="ECO:0007669"/>
    <property type="project" value="TreeGrafter"/>
</dbReference>
<evidence type="ECO:0000256" key="1">
    <source>
        <dbReference type="ARBA" id="ARBA00022729"/>
    </source>
</evidence>
<keyword evidence="1 2" id="KW-0732">Signal</keyword>
<dbReference type="CDD" id="cd23992">
    <property type="entry name" value="PBP_GOBP"/>
    <property type="match status" value="1"/>
</dbReference>
<dbReference type="PANTHER" id="PTHR11857">
    <property type="entry name" value="ODORANT BINDING PROTEIN-RELATED"/>
    <property type="match status" value="1"/>
</dbReference>
<accession>A0A146JY15</accession>
<feature type="non-terminal residue" evidence="3">
    <location>
        <position position="1"/>
    </location>
</feature>
<dbReference type="AlphaFoldDB" id="A0A146JY15"/>
<feature type="signal peptide" evidence="2">
    <location>
        <begin position="1"/>
        <end position="22"/>
    </location>
</feature>
<dbReference type="SUPFAM" id="SSF47565">
    <property type="entry name" value="Insect pheromone/odorant-binding proteins"/>
    <property type="match status" value="1"/>
</dbReference>
<dbReference type="Gene3D" id="1.10.238.20">
    <property type="entry name" value="Pheromone/general odorant binding protein domain"/>
    <property type="match status" value="1"/>
</dbReference>
<name>A0A146JY15_CONPF</name>
<evidence type="ECO:0000313" key="3">
    <source>
        <dbReference type="EMBL" id="JAP88615.1"/>
    </source>
</evidence>
<dbReference type="SMART" id="SM00708">
    <property type="entry name" value="PhBP"/>
    <property type="match status" value="1"/>
</dbReference>
<dbReference type="InterPro" id="IPR036728">
    <property type="entry name" value="PBP_GOBP_sf"/>
</dbReference>
<dbReference type="EMBL" id="GEDO01000011">
    <property type="protein sequence ID" value="JAP88615.1"/>
    <property type="molecule type" value="mRNA"/>
</dbReference>